<dbReference type="InterPro" id="IPR024311">
    <property type="entry name" value="Lipocalin-like"/>
</dbReference>
<dbReference type="EMBL" id="JBHULY010000039">
    <property type="protein sequence ID" value="MFD2727712.1"/>
    <property type="molecule type" value="Genomic_DNA"/>
</dbReference>
<organism evidence="2 3">
    <name type="scientific">Hyunsoonleella rubra</name>
    <dbReference type="NCBI Taxonomy" id="1737062"/>
    <lineage>
        <taxon>Bacteria</taxon>
        <taxon>Pseudomonadati</taxon>
        <taxon>Bacteroidota</taxon>
        <taxon>Flavobacteriia</taxon>
        <taxon>Flavobacteriales</taxon>
        <taxon>Flavobacteriaceae</taxon>
    </lineage>
</organism>
<dbReference type="Proteomes" id="UP001597476">
    <property type="component" value="Unassembled WGS sequence"/>
</dbReference>
<evidence type="ECO:0000313" key="3">
    <source>
        <dbReference type="Proteomes" id="UP001597476"/>
    </source>
</evidence>
<feature type="domain" description="Lipocalin-like" evidence="1">
    <location>
        <begin position="112"/>
        <end position="203"/>
    </location>
</feature>
<protein>
    <submittedName>
        <fullName evidence="2">Lipocalin family protein</fullName>
    </submittedName>
</protein>
<evidence type="ECO:0000313" key="2">
    <source>
        <dbReference type="EMBL" id="MFD2727712.1"/>
    </source>
</evidence>
<comment type="caution">
    <text evidence="2">The sequence shown here is derived from an EMBL/GenBank/DDBJ whole genome shotgun (WGS) entry which is preliminary data.</text>
</comment>
<gene>
    <name evidence="2" type="ORF">ACFSR8_15925</name>
</gene>
<sequence>MKFMKPLPQIVILALIFVSCNIEPFEGEVPEQTDNSGGPIASNCSEATQNTTEVALTFQGVSISDSNYGEFCNAYKKALENQVALCGDPDGTFQILIDGLGDCIVGDMQVSIVGVWRIVSLTSNGIEELPEELEAAGICYWHEVYTTETITDVDYSGDDCNIEEVGEVLSYNLDANNILSYTTGDGVEVEVEVLELSETTLKLQDSYTELGVNYVDIYTYERQ</sequence>
<dbReference type="PROSITE" id="PS51257">
    <property type="entry name" value="PROKAR_LIPOPROTEIN"/>
    <property type="match status" value="1"/>
</dbReference>
<proteinExistence type="predicted"/>
<name>A0ABW5TF89_9FLAO</name>
<evidence type="ECO:0000259" key="1">
    <source>
        <dbReference type="Pfam" id="PF13648"/>
    </source>
</evidence>
<dbReference type="RefSeq" id="WP_380293840.1">
    <property type="nucleotide sequence ID" value="NZ_JBHULY010000039.1"/>
</dbReference>
<reference evidence="3" key="1">
    <citation type="journal article" date="2019" name="Int. J. Syst. Evol. Microbiol.">
        <title>The Global Catalogue of Microorganisms (GCM) 10K type strain sequencing project: providing services to taxonomists for standard genome sequencing and annotation.</title>
        <authorList>
            <consortium name="The Broad Institute Genomics Platform"/>
            <consortium name="The Broad Institute Genome Sequencing Center for Infectious Disease"/>
            <person name="Wu L."/>
            <person name="Ma J."/>
        </authorList>
    </citation>
    <scope>NUCLEOTIDE SEQUENCE [LARGE SCALE GENOMIC DNA]</scope>
    <source>
        <strain evidence="3">KCTC 42398</strain>
    </source>
</reference>
<accession>A0ABW5TF89</accession>
<dbReference type="Pfam" id="PF13648">
    <property type="entry name" value="Lipocalin_4"/>
    <property type="match status" value="1"/>
</dbReference>
<keyword evidence="3" id="KW-1185">Reference proteome</keyword>